<keyword evidence="1" id="KW-0472">Membrane</keyword>
<evidence type="ECO:0000313" key="2">
    <source>
        <dbReference type="EMBL" id="SVA83728.1"/>
    </source>
</evidence>
<accession>A0A381Z367</accession>
<gene>
    <name evidence="2" type="ORF">METZ01_LOCUS136582</name>
</gene>
<dbReference type="InterPro" id="IPR013783">
    <property type="entry name" value="Ig-like_fold"/>
</dbReference>
<name>A0A381Z367_9ZZZZ</name>
<dbReference type="EMBL" id="UINC01019787">
    <property type="protein sequence ID" value="SVA83728.1"/>
    <property type="molecule type" value="Genomic_DNA"/>
</dbReference>
<dbReference type="Gene3D" id="2.60.40.10">
    <property type="entry name" value="Immunoglobulins"/>
    <property type="match status" value="1"/>
</dbReference>
<evidence type="ECO:0000256" key="1">
    <source>
        <dbReference type="SAM" id="Phobius"/>
    </source>
</evidence>
<keyword evidence="1" id="KW-0812">Transmembrane</keyword>
<organism evidence="2">
    <name type="scientific">marine metagenome</name>
    <dbReference type="NCBI Taxonomy" id="408172"/>
    <lineage>
        <taxon>unclassified sequences</taxon>
        <taxon>metagenomes</taxon>
        <taxon>ecological metagenomes</taxon>
    </lineage>
</organism>
<protein>
    <submittedName>
        <fullName evidence="2">Uncharacterized protein</fullName>
    </submittedName>
</protein>
<sequence>MIVVLLIVATWSSTFTTVNAEDPDDVALVGFDFENGFSTNHTTVITGSVEDEVKPASVTWSIGEESELDSGDFSSILEEADSSGSRPIWTWSLELDVAEYSPCTCYLTVTVETASGEISQSHRVLFLGDTARSAIMLHSLNSGDWVSNSLTASGWSAHPMIWTTPELRFFAKPASNAVDACTIEGDSDFSTHLLVISPNGTFSENIDISGLYDGWHSFYAENYDPSGVTFAQTCVALRVNNLAPTITLTGPDSVLEGSGDLLFDGSSSNDPVWGREDMHYMWVLRRPSHTGQTPIDIIMEDGVGTYSMGSETSGEYTLTLRVMDAGGISSTQVKTFFVENVVPTANVKVDGSPVFDGDSINLSPSSSSEWSLDASASIDSVNDQAGLRCIWKIDYAPVYEGCERTLSWKSDINDPIILTLDVIDDDDDYSTISVQLVHPDASEPLPYPLIALAISTIFMVSAIFLRFRSSDTTSSIPKWKGGNNN</sequence>
<reference evidence="2" key="1">
    <citation type="submission" date="2018-05" db="EMBL/GenBank/DDBJ databases">
        <authorList>
            <person name="Lanie J.A."/>
            <person name="Ng W.-L."/>
            <person name="Kazmierczak K.M."/>
            <person name="Andrzejewski T.M."/>
            <person name="Davidsen T.M."/>
            <person name="Wayne K.J."/>
            <person name="Tettelin H."/>
            <person name="Glass J.I."/>
            <person name="Rusch D."/>
            <person name="Podicherti R."/>
            <person name="Tsui H.-C.T."/>
            <person name="Winkler M.E."/>
        </authorList>
    </citation>
    <scope>NUCLEOTIDE SEQUENCE</scope>
</reference>
<proteinExistence type="predicted"/>
<keyword evidence="1" id="KW-1133">Transmembrane helix</keyword>
<dbReference type="AlphaFoldDB" id="A0A381Z367"/>
<feature type="transmembrane region" description="Helical" evidence="1">
    <location>
        <begin position="445"/>
        <end position="465"/>
    </location>
</feature>